<keyword evidence="1" id="KW-0812">Transmembrane</keyword>
<evidence type="ECO:0000313" key="3">
    <source>
        <dbReference type="EMBL" id="KAK3367961.1"/>
    </source>
</evidence>
<feature type="transmembrane region" description="Helical" evidence="1">
    <location>
        <begin position="411"/>
        <end position="433"/>
    </location>
</feature>
<feature type="domain" description="DUF6536" evidence="2">
    <location>
        <begin position="99"/>
        <end position="246"/>
    </location>
</feature>
<keyword evidence="1" id="KW-1133">Transmembrane helix</keyword>
<feature type="transmembrane region" description="Helical" evidence="1">
    <location>
        <begin position="98"/>
        <end position="126"/>
    </location>
</feature>
<gene>
    <name evidence="3" type="ORF">B0H63DRAFT_536127</name>
</gene>
<reference evidence="3" key="2">
    <citation type="submission" date="2023-06" db="EMBL/GenBank/DDBJ databases">
        <authorList>
            <consortium name="Lawrence Berkeley National Laboratory"/>
            <person name="Haridas S."/>
            <person name="Hensen N."/>
            <person name="Bonometti L."/>
            <person name="Westerberg I."/>
            <person name="Brannstrom I.O."/>
            <person name="Guillou S."/>
            <person name="Cros-Aarteil S."/>
            <person name="Calhoun S."/>
            <person name="Kuo A."/>
            <person name="Mondo S."/>
            <person name="Pangilinan J."/>
            <person name="Riley R."/>
            <person name="LaButti K."/>
            <person name="Andreopoulos B."/>
            <person name="Lipzen A."/>
            <person name="Chen C."/>
            <person name="Yanf M."/>
            <person name="Daum C."/>
            <person name="Ng V."/>
            <person name="Clum A."/>
            <person name="Steindorff A."/>
            <person name="Ohm R."/>
            <person name="Martin F."/>
            <person name="Silar P."/>
            <person name="Natvig D."/>
            <person name="Lalanne C."/>
            <person name="Gautier V."/>
            <person name="Ament-velasquez S.L."/>
            <person name="Kruys A."/>
            <person name="Hutchinson M.I."/>
            <person name="Powell A.J."/>
            <person name="Barry K."/>
            <person name="Miller A.N."/>
            <person name="Grigoriev I.V."/>
            <person name="Debuchy R."/>
            <person name="Gladieux P."/>
            <person name="Thoren M.H."/>
            <person name="Johannesson H."/>
        </authorList>
    </citation>
    <scope>NUCLEOTIDE SEQUENCE</scope>
    <source>
        <strain evidence="3">CBS 232.78</strain>
    </source>
</reference>
<feature type="transmembrane region" description="Helical" evidence="1">
    <location>
        <begin position="585"/>
        <end position="605"/>
    </location>
</feature>
<evidence type="ECO:0000256" key="1">
    <source>
        <dbReference type="SAM" id="Phobius"/>
    </source>
</evidence>
<dbReference type="AlphaFoldDB" id="A0AAE0N212"/>
<dbReference type="Proteomes" id="UP001285441">
    <property type="component" value="Unassembled WGS sequence"/>
</dbReference>
<dbReference type="PANTHER" id="PTHR35395">
    <property type="entry name" value="DUF6536 DOMAIN-CONTAINING PROTEIN"/>
    <property type="match status" value="1"/>
</dbReference>
<dbReference type="InterPro" id="IPR046623">
    <property type="entry name" value="DUF6536"/>
</dbReference>
<evidence type="ECO:0000313" key="4">
    <source>
        <dbReference type="Proteomes" id="UP001285441"/>
    </source>
</evidence>
<sequence>METLSSTSSYEIEKSLVGVRHIDGRIAKNKEEDGSMSEMTDAQPLEKGDHAADINQLPTTDFRVSHFADKSTLSWWFPQILDNEHNNKWIWLSRRGRVLLFQIGLITVILATNLGLTIFAMVRYGSRNGIGLIYEGPCETVNNLDLWLHLLINLLSSGMLSASNYCMQLQAAPTRANIDAAHAKGDWLDVGVPRMRNLRYIGNWRRVSWLILAFTSVPLHLMFNSAVFQSLSSDDYTIAVVKDSFLDGAPFQISTAERNRAGDSAWEKTMVNPEYINHQPANYTQIILDMQRNAVAMPYQRLSLAECFELYQDYWAPQSNALIFVTNKSAQQPPEDSLLLYVSIIPRYDNWPKNMWASSNGSGIFSKPSQHKEPVTTWRLGPPHYEVSHCLVQPQQPAAISSRCRFQYSPYIMFTVCGLNLVKTVVMVCIWALRRRQEDRKRDDPSTEVLDTIGDAIASFIRQPDETTRGMGLASRQDFVNSYRWKRWRLLPAKQLAQPPTEPQVYRRETALRWYHTARTSRWIVLLGWWLLIVALWTFGLIQGLISLRQRLPISIPNLWEMGFGALTPYTYLVIGLPLSEPSGLLANVFLANLPQLLLSIVYILHNMMLSTFLVQREFSVMHARRKTLRVSEPVGIQRGSYFISMPLRYGIPMYVTSGIMHWLFSRSFFLAHITALFPDGSVDETTSFSTCGYSPIAVFVSILGTLTLLVIFLILSLRKYDGAMRMVSTNSRAISAACHALEEDRVNGYLLPLQWGVVEFKDGVGKCTFTTAPEQEMRKPVEGMLYR</sequence>
<dbReference type="Pfam" id="PF20163">
    <property type="entry name" value="DUF6536"/>
    <property type="match status" value="1"/>
</dbReference>
<protein>
    <recommendedName>
        <fullName evidence="2">DUF6536 domain-containing protein</fullName>
    </recommendedName>
</protein>
<accession>A0AAE0N212</accession>
<organism evidence="3 4">
    <name type="scientific">Podospora didyma</name>
    <dbReference type="NCBI Taxonomy" id="330526"/>
    <lineage>
        <taxon>Eukaryota</taxon>
        <taxon>Fungi</taxon>
        <taxon>Dikarya</taxon>
        <taxon>Ascomycota</taxon>
        <taxon>Pezizomycotina</taxon>
        <taxon>Sordariomycetes</taxon>
        <taxon>Sordariomycetidae</taxon>
        <taxon>Sordariales</taxon>
        <taxon>Podosporaceae</taxon>
        <taxon>Podospora</taxon>
    </lineage>
</organism>
<dbReference type="EMBL" id="JAULSW010000011">
    <property type="protein sequence ID" value="KAK3367961.1"/>
    <property type="molecule type" value="Genomic_DNA"/>
</dbReference>
<keyword evidence="4" id="KW-1185">Reference proteome</keyword>
<feature type="transmembrane region" description="Helical" evidence="1">
    <location>
        <begin position="697"/>
        <end position="718"/>
    </location>
</feature>
<feature type="transmembrane region" description="Helical" evidence="1">
    <location>
        <begin position="523"/>
        <end position="546"/>
    </location>
</feature>
<reference evidence="3" key="1">
    <citation type="journal article" date="2023" name="Mol. Phylogenet. Evol.">
        <title>Genome-scale phylogeny and comparative genomics of the fungal order Sordariales.</title>
        <authorList>
            <person name="Hensen N."/>
            <person name="Bonometti L."/>
            <person name="Westerberg I."/>
            <person name="Brannstrom I.O."/>
            <person name="Guillou S."/>
            <person name="Cros-Aarteil S."/>
            <person name="Calhoun S."/>
            <person name="Haridas S."/>
            <person name="Kuo A."/>
            <person name="Mondo S."/>
            <person name="Pangilinan J."/>
            <person name="Riley R."/>
            <person name="LaButti K."/>
            <person name="Andreopoulos B."/>
            <person name="Lipzen A."/>
            <person name="Chen C."/>
            <person name="Yan M."/>
            <person name="Daum C."/>
            <person name="Ng V."/>
            <person name="Clum A."/>
            <person name="Steindorff A."/>
            <person name="Ohm R.A."/>
            <person name="Martin F."/>
            <person name="Silar P."/>
            <person name="Natvig D.O."/>
            <person name="Lalanne C."/>
            <person name="Gautier V."/>
            <person name="Ament-Velasquez S.L."/>
            <person name="Kruys A."/>
            <person name="Hutchinson M.I."/>
            <person name="Powell A.J."/>
            <person name="Barry K."/>
            <person name="Miller A.N."/>
            <person name="Grigoriev I.V."/>
            <person name="Debuchy R."/>
            <person name="Gladieux P."/>
            <person name="Hiltunen Thoren M."/>
            <person name="Johannesson H."/>
        </authorList>
    </citation>
    <scope>NUCLEOTIDE SEQUENCE</scope>
    <source>
        <strain evidence="3">CBS 232.78</strain>
    </source>
</reference>
<proteinExistence type="predicted"/>
<evidence type="ECO:0000259" key="2">
    <source>
        <dbReference type="Pfam" id="PF20163"/>
    </source>
</evidence>
<dbReference type="PANTHER" id="PTHR35395:SF1">
    <property type="entry name" value="DUF6536 DOMAIN-CONTAINING PROTEIN"/>
    <property type="match status" value="1"/>
</dbReference>
<keyword evidence="1" id="KW-0472">Membrane</keyword>
<comment type="caution">
    <text evidence="3">The sequence shown here is derived from an EMBL/GenBank/DDBJ whole genome shotgun (WGS) entry which is preliminary data.</text>
</comment>
<name>A0AAE0N212_9PEZI</name>